<feature type="chain" id="PRO_5038679410" description="Sporulation lipoprotein YhcN/YlaJ" evidence="2">
    <location>
        <begin position="25"/>
        <end position="228"/>
    </location>
</feature>
<name>A0A8J2ZU99_9BACL</name>
<dbReference type="PROSITE" id="PS51257">
    <property type="entry name" value="PROKAR_LIPOPROTEIN"/>
    <property type="match status" value="1"/>
</dbReference>
<evidence type="ECO:0008006" key="5">
    <source>
        <dbReference type="Google" id="ProtNLM"/>
    </source>
</evidence>
<evidence type="ECO:0000256" key="1">
    <source>
        <dbReference type="SAM" id="MobiDB-lite"/>
    </source>
</evidence>
<reference evidence="3" key="2">
    <citation type="submission" date="2020-09" db="EMBL/GenBank/DDBJ databases">
        <authorList>
            <person name="Sun Q."/>
            <person name="Zhou Y."/>
        </authorList>
    </citation>
    <scope>NUCLEOTIDE SEQUENCE</scope>
    <source>
        <strain evidence="3">CGMCC 1.12777</strain>
    </source>
</reference>
<keyword evidence="2" id="KW-0732">Signal</keyword>
<reference evidence="3" key="1">
    <citation type="journal article" date="2014" name="Int. J. Syst. Evol. Microbiol.">
        <title>Complete genome sequence of Corynebacterium casei LMG S-19264T (=DSM 44701T), isolated from a smear-ripened cheese.</title>
        <authorList>
            <consortium name="US DOE Joint Genome Institute (JGI-PGF)"/>
            <person name="Walter F."/>
            <person name="Albersmeier A."/>
            <person name="Kalinowski J."/>
            <person name="Ruckert C."/>
        </authorList>
    </citation>
    <scope>NUCLEOTIDE SEQUENCE</scope>
    <source>
        <strain evidence="3">CGMCC 1.12777</strain>
    </source>
</reference>
<accession>A0A8J2ZU99</accession>
<dbReference type="EMBL" id="BMFV01000005">
    <property type="protein sequence ID" value="GGH77875.1"/>
    <property type="molecule type" value="Genomic_DNA"/>
</dbReference>
<organism evidence="3 4">
    <name type="scientific">Pullulanibacillus pueri</name>
    <dbReference type="NCBI Taxonomy" id="1437324"/>
    <lineage>
        <taxon>Bacteria</taxon>
        <taxon>Bacillati</taxon>
        <taxon>Bacillota</taxon>
        <taxon>Bacilli</taxon>
        <taxon>Bacillales</taxon>
        <taxon>Sporolactobacillaceae</taxon>
        <taxon>Pullulanibacillus</taxon>
    </lineage>
</organism>
<gene>
    <name evidence="3" type="ORF">GCM10007096_10420</name>
</gene>
<protein>
    <recommendedName>
        <fullName evidence="5">Sporulation lipoprotein YhcN/YlaJ</fullName>
    </recommendedName>
</protein>
<sequence length="228" mass="23994">MKMKGKKVLIVPLLGAATLLSACSAQNPNGASANDSTPDTHLTNVADQGTKDKDLSDSSIIPSETSDKTRTTNKDGSSYKGLGQDIYGSIGSSGIHEGGISSYFESILEGQGITGVKVFVVDDAVVLARAKSENTSSQYSNAQRHLLSNTSGMSGKGEVQGTEGKEVSTDNLDQASKSIRKMFNGNVKILTATDPKVPDLVEKVKADLESSSYEAASRDLLTLLNMTK</sequence>
<evidence type="ECO:0000256" key="2">
    <source>
        <dbReference type="SAM" id="SignalP"/>
    </source>
</evidence>
<proteinExistence type="predicted"/>
<comment type="caution">
    <text evidence="3">The sequence shown here is derived from an EMBL/GenBank/DDBJ whole genome shotgun (WGS) entry which is preliminary data.</text>
</comment>
<dbReference type="Proteomes" id="UP000656813">
    <property type="component" value="Unassembled WGS sequence"/>
</dbReference>
<feature type="signal peptide" evidence="2">
    <location>
        <begin position="1"/>
        <end position="24"/>
    </location>
</feature>
<feature type="compositionally biased region" description="Polar residues" evidence="1">
    <location>
        <begin position="28"/>
        <end position="47"/>
    </location>
</feature>
<dbReference type="AlphaFoldDB" id="A0A8J2ZU99"/>
<dbReference type="RefSeq" id="WP_188496337.1">
    <property type="nucleotide sequence ID" value="NZ_BMFV01000005.1"/>
</dbReference>
<keyword evidence="4" id="KW-1185">Reference proteome</keyword>
<evidence type="ECO:0000313" key="4">
    <source>
        <dbReference type="Proteomes" id="UP000656813"/>
    </source>
</evidence>
<feature type="region of interest" description="Disordered" evidence="1">
    <location>
        <begin position="148"/>
        <end position="169"/>
    </location>
</feature>
<evidence type="ECO:0000313" key="3">
    <source>
        <dbReference type="EMBL" id="GGH77875.1"/>
    </source>
</evidence>
<feature type="region of interest" description="Disordered" evidence="1">
    <location>
        <begin position="28"/>
        <end position="78"/>
    </location>
</feature>